<dbReference type="PANTHER" id="PTHR35006">
    <property type="entry name" value="GLYOXALASE FAMILY PROTEIN (AFU_ORTHOLOGUE AFUA_5G14830)"/>
    <property type="match status" value="1"/>
</dbReference>
<dbReference type="Proteomes" id="UP001183176">
    <property type="component" value="Unassembled WGS sequence"/>
</dbReference>
<evidence type="ECO:0000313" key="3">
    <source>
        <dbReference type="Proteomes" id="UP001183176"/>
    </source>
</evidence>
<organism evidence="2 3">
    <name type="scientific">Jatrophihabitans lederbergiae</name>
    <dbReference type="NCBI Taxonomy" id="3075547"/>
    <lineage>
        <taxon>Bacteria</taxon>
        <taxon>Bacillati</taxon>
        <taxon>Actinomycetota</taxon>
        <taxon>Actinomycetes</taxon>
        <taxon>Jatrophihabitantales</taxon>
        <taxon>Jatrophihabitantaceae</taxon>
        <taxon>Jatrophihabitans</taxon>
    </lineage>
</organism>
<dbReference type="RefSeq" id="WP_311421893.1">
    <property type="nucleotide sequence ID" value="NZ_JAVREH010000004.1"/>
</dbReference>
<accession>A0ABU2J6W9</accession>
<dbReference type="EMBL" id="JAVREH010000004">
    <property type="protein sequence ID" value="MDT0260740.1"/>
    <property type="molecule type" value="Genomic_DNA"/>
</dbReference>
<dbReference type="PROSITE" id="PS51819">
    <property type="entry name" value="VOC"/>
    <property type="match status" value="1"/>
</dbReference>
<dbReference type="InterPro" id="IPR004360">
    <property type="entry name" value="Glyas_Fos-R_dOase_dom"/>
</dbReference>
<dbReference type="PANTHER" id="PTHR35006:SF1">
    <property type="entry name" value="BLL2941 PROTEIN"/>
    <property type="match status" value="1"/>
</dbReference>
<evidence type="ECO:0000313" key="2">
    <source>
        <dbReference type="EMBL" id="MDT0260740.1"/>
    </source>
</evidence>
<evidence type="ECO:0000259" key="1">
    <source>
        <dbReference type="PROSITE" id="PS51819"/>
    </source>
</evidence>
<keyword evidence="3" id="KW-1185">Reference proteome</keyword>
<dbReference type="Gene3D" id="3.10.180.10">
    <property type="entry name" value="2,3-Dihydroxybiphenyl 1,2-Dioxygenase, domain 1"/>
    <property type="match status" value="1"/>
</dbReference>
<reference evidence="3" key="1">
    <citation type="submission" date="2023-07" db="EMBL/GenBank/DDBJ databases">
        <title>30 novel species of actinomycetes from the DSMZ collection.</title>
        <authorList>
            <person name="Nouioui I."/>
        </authorList>
    </citation>
    <scope>NUCLEOTIDE SEQUENCE [LARGE SCALE GENOMIC DNA]</scope>
    <source>
        <strain evidence="3">DSM 44399</strain>
    </source>
</reference>
<dbReference type="SUPFAM" id="SSF54593">
    <property type="entry name" value="Glyoxalase/Bleomycin resistance protein/Dihydroxybiphenyl dioxygenase"/>
    <property type="match status" value="1"/>
</dbReference>
<dbReference type="Pfam" id="PF00903">
    <property type="entry name" value="Glyoxalase"/>
    <property type="match status" value="1"/>
</dbReference>
<sequence>MPVRTTLDHVTIVTDDFEASRPIYDAVLGSLGLSPTVDYEDPEGEEDDPDTVAALGYAYPGERPMLWLAAGLKATLGAHLALGVTDPDLVRAAHRDGVAAGAVVVQAPRDWESVQLGYYGVQFADPAGNVIEVVVRA</sequence>
<gene>
    <name evidence="2" type="ORF">RM423_04960</name>
</gene>
<dbReference type="InterPro" id="IPR029068">
    <property type="entry name" value="Glyas_Bleomycin-R_OHBP_Dase"/>
</dbReference>
<feature type="domain" description="VOC" evidence="1">
    <location>
        <begin position="6"/>
        <end position="136"/>
    </location>
</feature>
<dbReference type="InterPro" id="IPR037523">
    <property type="entry name" value="VOC_core"/>
</dbReference>
<proteinExistence type="predicted"/>
<name>A0ABU2J6W9_9ACTN</name>
<comment type="caution">
    <text evidence="2">The sequence shown here is derived from an EMBL/GenBank/DDBJ whole genome shotgun (WGS) entry which is preliminary data.</text>
</comment>
<protein>
    <submittedName>
        <fullName evidence="2">VOC family protein</fullName>
    </submittedName>
</protein>